<dbReference type="Gene3D" id="3.40.50.300">
    <property type="entry name" value="P-loop containing nucleotide triphosphate hydrolases"/>
    <property type="match status" value="1"/>
</dbReference>
<evidence type="ECO:0000256" key="11">
    <source>
        <dbReference type="ARBA" id="ARBA00077470"/>
    </source>
</evidence>
<sequence>MPHNAKFEGPLYHRGGRSSASSRTGRTSSSRSSTVSRRSTARSSSLASTRPPRSHQQSQRADFVQSGFRILSSDAQQSGDLVPEDDDANDDTLSEVIMAVDITPRRTVGCCYYVAREERVYFMEDIQIGDVDIVDTLKTFIDPTVILVSTKIDDAVIDRFDPGARSGESVSGTDDQFRLPFLLDVRPPNEFYYDAAKSKLMTLKLGEDDGARVTFNVPGEHSGGYDTESAHGQQDQLLRLAGWVDMESRITVGCAGALLSYLQRRRAAAFLPGDDAAYLLFRITALEMFSLRETMFINAETLHSLGIIDAEAHPHSHNRGPNANSGEKEGLSVYRLFHHLARTPQGKFLLRQCFRRPSLNLDVINQRLDAVGTFSRPENDVKLDALVQDMKNVGNMRAMMINLRKGVGGSVPGRNGLLRSVWTSVRGFAFHALKIKDALQEISDSDNLTIKKKIFEKFESYHLAQVGRKISETVDFEKSAEERRTVILPGIDEELDQMKRTLDELEDILNQVASKLSEGMSSELKASLNVIYFPQIGFLVIVPIDLDTGAAVYHGSLESPWEMMFSAEGQVYFKTAEVREMDDYFGDIYGMISDREIEISHELAQFVLQYEELFASCSDICGELDTLLALAQGAKDYNLVRPRMTLENTIQIEKGRHILQERIVPSFVPNDTFVVGGVGANGSDADPQHGSSSCLQSSTTSHEGGPSMLVLTGPNYSGKSVYLKQVALIVFMAHIGCFVSAESARIGLTDKILSRVTTRETVSRTQSAFVIDLQQISLALNLATRRSLLVIDEFGKGIDASDGAGLACAVMEYLLSLGNENPKVIGATHFHEIFEMGLLRPRSALSFGHLEVKVDADKSEVDDQITYLYNFCEGRSTSSFGTCCAAMNGVPEEIVRRAEDLILLAMKGEDLVAACCQIPEDEAAELGEAVRVLKPHIILA</sequence>
<dbReference type="GO" id="GO:0006298">
    <property type="term" value="P:mismatch repair"/>
    <property type="evidence" value="ECO:0007669"/>
    <property type="project" value="InterPro"/>
</dbReference>
<dbReference type="EMBL" id="ML978962">
    <property type="protein sequence ID" value="KAF1930781.1"/>
    <property type="molecule type" value="Genomic_DNA"/>
</dbReference>
<keyword evidence="5" id="KW-0547">Nucleotide-binding</keyword>
<dbReference type="GO" id="GO:0030983">
    <property type="term" value="F:mismatched DNA binding"/>
    <property type="evidence" value="ECO:0007669"/>
    <property type="project" value="InterPro"/>
</dbReference>
<evidence type="ECO:0000256" key="13">
    <source>
        <dbReference type="SAM" id="MobiDB-lite"/>
    </source>
</evidence>
<dbReference type="GO" id="GO:0005694">
    <property type="term" value="C:chromosome"/>
    <property type="evidence" value="ECO:0007669"/>
    <property type="project" value="UniProtKB-SubCell"/>
</dbReference>
<dbReference type="InterPro" id="IPR036187">
    <property type="entry name" value="DNA_mismatch_repair_MutS_sf"/>
</dbReference>
<name>A0A6A5RQR4_9PLEO</name>
<evidence type="ECO:0000256" key="9">
    <source>
        <dbReference type="ARBA" id="ARBA00023254"/>
    </source>
</evidence>
<dbReference type="PANTHER" id="PTHR11361:SF20">
    <property type="entry name" value="MUTS PROTEIN HOMOLOG 5"/>
    <property type="match status" value="1"/>
</dbReference>
<dbReference type="Pfam" id="PF00488">
    <property type="entry name" value="MutS_V"/>
    <property type="match status" value="1"/>
</dbReference>
<dbReference type="Gene3D" id="1.10.1420.10">
    <property type="match status" value="1"/>
</dbReference>
<organism evidence="16 17">
    <name type="scientific">Didymella exigua CBS 183.55</name>
    <dbReference type="NCBI Taxonomy" id="1150837"/>
    <lineage>
        <taxon>Eukaryota</taxon>
        <taxon>Fungi</taxon>
        <taxon>Dikarya</taxon>
        <taxon>Ascomycota</taxon>
        <taxon>Pezizomycotina</taxon>
        <taxon>Dothideomycetes</taxon>
        <taxon>Pleosporomycetidae</taxon>
        <taxon>Pleosporales</taxon>
        <taxon>Pleosporineae</taxon>
        <taxon>Didymellaceae</taxon>
        <taxon>Didymella</taxon>
    </lineage>
</organism>
<reference evidence="16" key="1">
    <citation type="journal article" date="2020" name="Stud. Mycol.">
        <title>101 Dothideomycetes genomes: a test case for predicting lifestyles and emergence of pathogens.</title>
        <authorList>
            <person name="Haridas S."/>
            <person name="Albert R."/>
            <person name="Binder M."/>
            <person name="Bloem J."/>
            <person name="Labutti K."/>
            <person name="Salamov A."/>
            <person name="Andreopoulos B."/>
            <person name="Baker S."/>
            <person name="Barry K."/>
            <person name="Bills G."/>
            <person name="Bluhm B."/>
            <person name="Cannon C."/>
            <person name="Castanera R."/>
            <person name="Culley D."/>
            <person name="Daum C."/>
            <person name="Ezra D."/>
            <person name="Gonzalez J."/>
            <person name="Henrissat B."/>
            <person name="Kuo A."/>
            <person name="Liang C."/>
            <person name="Lipzen A."/>
            <person name="Lutzoni F."/>
            <person name="Magnuson J."/>
            <person name="Mondo S."/>
            <person name="Nolan M."/>
            <person name="Ohm R."/>
            <person name="Pangilinan J."/>
            <person name="Park H.-J."/>
            <person name="Ramirez L."/>
            <person name="Alfaro M."/>
            <person name="Sun H."/>
            <person name="Tritt A."/>
            <person name="Yoshinaga Y."/>
            <person name="Zwiers L.-H."/>
            <person name="Turgeon B."/>
            <person name="Goodwin S."/>
            <person name="Spatafora J."/>
            <person name="Crous P."/>
            <person name="Grigoriev I."/>
        </authorList>
    </citation>
    <scope>NUCLEOTIDE SEQUENCE</scope>
    <source>
        <strain evidence="16">CBS 183.55</strain>
    </source>
</reference>
<evidence type="ECO:0000256" key="1">
    <source>
        <dbReference type="ARBA" id="ARBA00004123"/>
    </source>
</evidence>
<gene>
    <name evidence="16" type="ORF">M421DRAFT_99391</name>
</gene>
<feature type="compositionally biased region" description="Low complexity" evidence="13">
    <location>
        <begin position="17"/>
        <end position="51"/>
    </location>
</feature>
<evidence type="ECO:0000256" key="8">
    <source>
        <dbReference type="ARBA" id="ARBA00023242"/>
    </source>
</evidence>
<feature type="region of interest" description="Disordered" evidence="13">
    <location>
        <begin position="1"/>
        <end position="62"/>
    </location>
</feature>
<dbReference type="Pfam" id="PF05190">
    <property type="entry name" value="MutS_IV"/>
    <property type="match status" value="1"/>
</dbReference>
<dbReference type="SUPFAM" id="SSF52540">
    <property type="entry name" value="P-loop containing nucleoside triphosphate hydrolases"/>
    <property type="match status" value="1"/>
</dbReference>
<dbReference type="SUPFAM" id="SSF48334">
    <property type="entry name" value="DNA repair protein MutS, domain III"/>
    <property type="match status" value="1"/>
</dbReference>
<evidence type="ECO:0000256" key="6">
    <source>
        <dbReference type="ARBA" id="ARBA00022840"/>
    </source>
</evidence>
<evidence type="ECO:0000256" key="12">
    <source>
        <dbReference type="SAM" id="Coils"/>
    </source>
</evidence>
<dbReference type="InterPro" id="IPR007696">
    <property type="entry name" value="DNA_mismatch_repair_MutS_core"/>
</dbReference>
<dbReference type="GO" id="GO:0005524">
    <property type="term" value="F:ATP binding"/>
    <property type="evidence" value="ECO:0007669"/>
    <property type="project" value="UniProtKB-KW"/>
</dbReference>
<dbReference type="Pfam" id="PF05192">
    <property type="entry name" value="MutS_III"/>
    <property type="match status" value="1"/>
</dbReference>
<evidence type="ECO:0000256" key="5">
    <source>
        <dbReference type="ARBA" id="ARBA00022741"/>
    </source>
</evidence>
<evidence type="ECO:0000256" key="3">
    <source>
        <dbReference type="ARBA" id="ARBA00006271"/>
    </source>
</evidence>
<keyword evidence="7" id="KW-0238">DNA-binding</keyword>
<feature type="region of interest" description="Disordered" evidence="13">
    <location>
        <begin position="684"/>
        <end position="706"/>
    </location>
</feature>
<dbReference type="CDD" id="cd03281">
    <property type="entry name" value="ABC_MSH5_euk"/>
    <property type="match status" value="1"/>
</dbReference>
<dbReference type="PANTHER" id="PTHR11361">
    <property type="entry name" value="DNA MISMATCH REPAIR PROTEIN MUTS FAMILY MEMBER"/>
    <property type="match status" value="1"/>
</dbReference>
<feature type="domain" description="DNA mismatch repair proteins mutS family" evidence="15">
    <location>
        <begin position="706"/>
        <end position="903"/>
    </location>
</feature>
<evidence type="ECO:0000256" key="10">
    <source>
        <dbReference type="ARBA" id="ARBA00073549"/>
    </source>
</evidence>
<dbReference type="InterPro" id="IPR007861">
    <property type="entry name" value="DNA_mismatch_repair_MutS_clamp"/>
</dbReference>
<dbReference type="FunFam" id="3.40.50.300:FF:001067">
    <property type="entry name" value="DNA mismatch repair protein MSH5"/>
    <property type="match status" value="1"/>
</dbReference>
<dbReference type="Proteomes" id="UP000800082">
    <property type="component" value="Unassembled WGS sequence"/>
</dbReference>
<comment type="similarity">
    <text evidence="3">Belongs to the DNA mismatch repair MutS family.</text>
</comment>
<evidence type="ECO:0000256" key="4">
    <source>
        <dbReference type="ARBA" id="ARBA00022454"/>
    </source>
</evidence>
<dbReference type="InterPro" id="IPR027417">
    <property type="entry name" value="P-loop_NTPase"/>
</dbReference>
<evidence type="ECO:0000259" key="14">
    <source>
        <dbReference type="SMART" id="SM00533"/>
    </source>
</evidence>
<proteinExistence type="inferred from homology"/>
<keyword evidence="6" id="KW-0067">ATP-binding</keyword>
<keyword evidence="8" id="KW-0539">Nucleus</keyword>
<dbReference type="GeneID" id="54356417"/>
<keyword evidence="4" id="KW-0158">Chromosome</keyword>
<evidence type="ECO:0000313" key="16">
    <source>
        <dbReference type="EMBL" id="KAF1930781.1"/>
    </source>
</evidence>
<dbReference type="InterPro" id="IPR000432">
    <property type="entry name" value="DNA_mismatch_repair_MutS_C"/>
</dbReference>
<evidence type="ECO:0000256" key="2">
    <source>
        <dbReference type="ARBA" id="ARBA00004286"/>
    </source>
</evidence>
<keyword evidence="9" id="KW-0469">Meiosis</keyword>
<dbReference type="SMART" id="SM00533">
    <property type="entry name" value="MUTSd"/>
    <property type="match status" value="1"/>
</dbReference>
<comment type="subcellular location">
    <subcellularLocation>
        <location evidence="2">Chromosome</location>
    </subcellularLocation>
    <subcellularLocation>
        <location evidence="1">Nucleus</location>
    </subcellularLocation>
</comment>
<dbReference type="GO" id="GO:0005634">
    <property type="term" value="C:nucleus"/>
    <property type="evidence" value="ECO:0007669"/>
    <property type="project" value="UniProtKB-SubCell"/>
</dbReference>
<feature type="compositionally biased region" description="Low complexity" evidence="13">
    <location>
        <begin position="691"/>
        <end position="701"/>
    </location>
</feature>
<dbReference type="SMART" id="SM00534">
    <property type="entry name" value="MUTSac"/>
    <property type="match status" value="1"/>
</dbReference>
<feature type="domain" description="DNA mismatch repair protein MutS core" evidence="14">
    <location>
        <begin position="331"/>
        <end position="663"/>
    </location>
</feature>
<dbReference type="OrthoDB" id="29596at2759"/>
<evidence type="ECO:0000256" key="7">
    <source>
        <dbReference type="ARBA" id="ARBA00023125"/>
    </source>
</evidence>
<protein>
    <recommendedName>
        <fullName evidence="10">DNA mismatch repair protein MSH5</fullName>
    </recommendedName>
    <alternativeName>
        <fullName evidence="11">MutS protein homolog 5</fullName>
    </alternativeName>
</protein>
<evidence type="ECO:0000313" key="17">
    <source>
        <dbReference type="Proteomes" id="UP000800082"/>
    </source>
</evidence>
<evidence type="ECO:0000259" key="15">
    <source>
        <dbReference type="SMART" id="SM00534"/>
    </source>
</evidence>
<dbReference type="InterPro" id="IPR045076">
    <property type="entry name" value="MutS"/>
</dbReference>
<dbReference type="RefSeq" id="XP_033451029.1">
    <property type="nucleotide sequence ID" value="XM_033598750.1"/>
</dbReference>
<accession>A0A6A5RQR4</accession>
<keyword evidence="12" id="KW-0175">Coiled coil</keyword>
<dbReference type="GO" id="GO:0051026">
    <property type="term" value="P:chiasma assembly"/>
    <property type="evidence" value="ECO:0007669"/>
    <property type="project" value="UniProtKB-ARBA"/>
</dbReference>
<feature type="coiled-coil region" evidence="12">
    <location>
        <begin position="488"/>
        <end position="515"/>
    </location>
</feature>
<dbReference type="AlphaFoldDB" id="A0A6A5RQR4"/>
<keyword evidence="17" id="KW-1185">Reference proteome</keyword>
<dbReference type="GO" id="GO:0140664">
    <property type="term" value="F:ATP-dependent DNA damage sensor activity"/>
    <property type="evidence" value="ECO:0007669"/>
    <property type="project" value="InterPro"/>
</dbReference>